<evidence type="ECO:0000256" key="2">
    <source>
        <dbReference type="ARBA" id="ARBA00012581"/>
    </source>
</evidence>
<dbReference type="InterPro" id="IPR051057">
    <property type="entry name" value="PI-PLC_domain"/>
</dbReference>
<dbReference type="OrthoDB" id="7191982at2"/>
<feature type="transmembrane region" description="Helical" evidence="7">
    <location>
        <begin position="1342"/>
        <end position="1362"/>
    </location>
</feature>
<proteinExistence type="predicted"/>
<dbReference type="GO" id="GO:0008081">
    <property type="term" value="F:phosphoric diester hydrolase activity"/>
    <property type="evidence" value="ECO:0007669"/>
    <property type="project" value="InterPro"/>
</dbReference>
<keyword evidence="8" id="KW-0732">Signal</keyword>
<dbReference type="PROSITE" id="PS50007">
    <property type="entry name" value="PIPLC_X_DOMAIN"/>
    <property type="match status" value="1"/>
</dbReference>
<gene>
    <name evidence="10" type="ORF">ERS852502_01586</name>
</gene>
<feature type="compositionally biased region" description="Polar residues" evidence="6">
    <location>
        <begin position="1312"/>
        <end position="1330"/>
    </location>
</feature>
<keyword evidence="7" id="KW-1133">Transmembrane helix</keyword>
<dbReference type="InterPro" id="IPR035992">
    <property type="entry name" value="Ricin_B-like_lectins"/>
</dbReference>
<name>A0A174ZNJ7_9FIRM</name>
<dbReference type="RefSeq" id="WP_055172320.1">
    <property type="nucleotide sequence ID" value="NZ_CZBX01000006.1"/>
</dbReference>
<feature type="domain" description="Phosphatidylinositol-specific phospholipase C X" evidence="9">
    <location>
        <begin position="367"/>
        <end position="522"/>
    </location>
</feature>
<keyword evidence="7" id="KW-0472">Membrane</keyword>
<feature type="signal peptide" evidence="8">
    <location>
        <begin position="1"/>
        <end position="27"/>
    </location>
</feature>
<feature type="chain" id="PRO_5008038892" description="1-phosphatidylinositol phosphodiesterase" evidence="8">
    <location>
        <begin position="28"/>
        <end position="1368"/>
    </location>
</feature>
<dbReference type="GO" id="GO:0006629">
    <property type="term" value="P:lipid metabolic process"/>
    <property type="evidence" value="ECO:0007669"/>
    <property type="project" value="InterPro"/>
</dbReference>
<protein>
    <recommendedName>
        <fullName evidence="3">1-phosphatidylinositol phosphodiesterase</fullName>
        <ecNumber evidence="2">4.6.1.13</ecNumber>
    </recommendedName>
    <alternativeName>
        <fullName evidence="4">Phosphatidylinositol diacylglycerol-lyase</fullName>
    </alternativeName>
    <alternativeName>
        <fullName evidence="5">Phosphatidylinositol-specific phospholipase C</fullName>
    </alternativeName>
</protein>
<evidence type="ECO:0000256" key="3">
    <source>
        <dbReference type="ARBA" id="ARBA00019758"/>
    </source>
</evidence>
<sequence length="1368" mass="152068">MKTIKRIMAALICMTIALTGIPISVKAADSSGTLDTNMETNSELFITLEENTDYRWNVNDSGEKGSDVHLDTGEGGNCRFRLDKIENGWYGIKHIKVNGTDRFADVEDESKDSGAKIHVWESNDEKVKGKEHRQFAFYYLGNDANGNKRYYIKNRKSGRWLGYSGNLNNNNPNIIQTEEKDRKVWLVTKSVVPLTGKETQILKDGDKSVVSEIYKAETHEAINRPSNESLPGTQLLFLEQGIASKWKLVWYPDYQAYRIEAISDGEKDTNYAIDVLGESGCANTIVHIWNKESFDRNQNTSQLWRFFRQDDGTYKIMNARSGMYLKEGIGETWIGHTATAMNVSILAGSTNDTAYGYADEWMADIPDDALLSSVNIPATHDTGTAGVVQDLVASLSLTSCQNLYYDEQLNVGARSFDIRGNATKDDASAADVKIIHGGDTWQCQEKDGSDLTLQSIFNTSLAFLEKHPSETIILTIKPDDGSTVGMEHAVAEFVKNHQDKVYTEGDIPSMKEARGKIVLIRRFKLTQNYEAWQTRAMGLDLTNWDDVSYRDYKYAYKTYDDGKNRVYIQDAYNTYDCDIYSKKWEYIAGTMKQTTGIDTSHPIDSNSWVFNYTSCANGIPLNMTRDINSDLYKDKENCIDNRFLGTVMLNFIDEPMSRLIYETNSNMIFEPKLPTPEVEVEYGQTLAEATLKGIENAPAGTWKFEDATHVVTDQEVTDQTKFELTFLPTDNKKYKTVTMWVPVKTVNKSEVITAYLGYEEISYGETPKMSYVVAPTETLSADEVEELFANVTDEMRIQETGQSLNEIIDAGSYKIDCPETVGGFKVNWIHLKEYDLDINPVNTMETTGSKSSTAENTTFENGAVSSAQRIIVRAEKKTKTYGDELTSADLTFTISDSERAKLLPGDTVESLGLTLKATTIEPEDILTGSTTDADGDDILGAYGNAGRYVILKDNATNTNYDVVVIPAFLNVSPKEAEIEWNAASQYTYTGNACGIEANVKADSLLEKDSCAIKKLLNADHTEVGNYKALAIGLTNENYIFSGTNRVHVWEYEILQADPEVTFPAAEVIYGDRLKKATLSGQSGEGVFRFADDTTMLTVAENQSEQEMIFTPANPNYKTVTSNISVTVKPRSITIRPDRMEKEYGQTITEYTWSISDGSLAGDDQLEDLKINVTLTAGNAEKENCTVGFYDITEKTPLTADNANYAVLFKPGTLQVQPKPLGVAWNTDGTVIYTGKEANVSAEFTGVLFEDDCKAVVEGGNEIKTGTYTATIVGMSGEQSDNYVLHGEDTDYQIDYQIVKKEETKNPTDSKETSTGTAGKKPTGTSVSGKQVKTAKTGDSISYIWILMTAGSIAVIGGMIYVIRRRKQK</sequence>
<dbReference type="SUPFAM" id="SSF51695">
    <property type="entry name" value="PLC-like phosphodiesterases"/>
    <property type="match status" value="1"/>
</dbReference>
<dbReference type="EC" id="4.6.1.13" evidence="2"/>
<evidence type="ECO:0000256" key="8">
    <source>
        <dbReference type="SAM" id="SignalP"/>
    </source>
</evidence>
<dbReference type="SMART" id="SM00148">
    <property type="entry name" value="PLCXc"/>
    <property type="match status" value="1"/>
</dbReference>
<organism evidence="10 11">
    <name type="scientific">[Ruminococcus] torques</name>
    <dbReference type="NCBI Taxonomy" id="33039"/>
    <lineage>
        <taxon>Bacteria</taxon>
        <taxon>Bacillati</taxon>
        <taxon>Bacillota</taxon>
        <taxon>Clostridia</taxon>
        <taxon>Lachnospirales</taxon>
        <taxon>Lachnospiraceae</taxon>
        <taxon>Mediterraneibacter</taxon>
    </lineage>
</organism>
<dbReference type="Gene3D" id="3.20.20.190">
    <property type="entry name" value="Phosphatidylinositol (PI) phosphodiesterase"/>
    <property type="match status" value="1"/>
</dbReference>
<evidence type="ECO:0000313" key="11">
    <source>
        <dbReference type="Proteomes" id="UP000078383"/>
    </source>
</evidence>
<evidence type="ECO:0000256" key="7">
    <source>
        <dbReference type="SAM" id="Phobius"/>
    </source>
</evidence>
<accession>A0A174ZNJ7</accession>
<dbReference type="PANTHER" id="PTHR13593:SF113">
    <property type="entry name" value="SI:DKEY-266F7.9"/>
    <property type="match status" value="1"/>
</dbReference>
<dbReference type="CDD" id="cd08586">
    <property type="entry name" value="PI-PLCc_BcPLC_like"/>
    <property type="match status" value="1"/>
</dbReference>
<dbReference type="InterPro" id="IPR017946">
    <property type="entry name" value="PLC-like_Pdiesterase_TIM-brl"/>
</dbReference>
<evidence type="ECO:0000259" key="9">
    <source>
        <dbReference type="SMART" id="SM00148"/>
    </source>
</evidence>
<comment type="catalytic activity">
    <reaction evidence="1">
        <text>a 1,2-diacyl-sn-glycero-3-phospho-(1D-myo-inositol) = 1D-myo-inositol 1,2-cyclic phosphate + a 1,2-diacyl-sn-glycerol</text>
        <dbReference type="Rhea" id="RHEA:17093"/>
        <dbReference type="ChEBI" id="CHEBI:17815"/>
        <dbReference type="ChEBI" id="CHEBI:57880"/>
        <dbReference type="ChEBI" id="CHEBI:58484"/>
        <dbReference type="EC" id="4.6.1.13"/>
    </reaction>
</comment>
<evidence type="ECO:0000313" key="10">
    <source>
        <dbReference type="EMBL" id="CUQ87552.1"/>
    </source>
</evidence>
<dbReference type="SUPFAM" id="SSF50370">
    <property type="entry name" value="Ricin B-like lectins"/>
    <property type="match status" value="2"/>
</dbReference>
<dbReference type="Pfam" id="PF18676">
    <property type="entry name" value="MBG_2"/>
    <property type="match status" value="1"/>
</dbReference>
<feature type="region of interest" description="Disordered" evidence="6">
    <location>
        <begin position="1302"/>
        <end position="1331"/>
    </location>
</feature>
<dbReference type="InterPro" id="IPR000909">
    <property type="entry name" value="PLipase_C_PInositol-sp_X_dom"/>
</dbReference>
<dbReference type="GO" id="GO:0004436">
    <property type="term" value="F:phosphatidylinositol diacylglycerol-lyase activity"/>
    <property type="evidence" value="ECO:0007669"/>
    <property type="project" value="UniProtKB-EC"/>
</dbReference>
<dbReference type="InterPro" id="IPR041286">
    <property type="entry name" value="MBG_2"/>
</dbReference>
<dbReference type="PANTHER" id="PTHR13593">
    <property type="match status" value="1"/>
</dbReference>
<keyword evidence="10" id="KW-0456">Lyase</keyword>
<keyword evidence="7" id="KW-0812">Transmembrane</keyword>
<dbReference type="EMBL" id="CZBX01000006">
    <property type="protein sequence ID" value="CUQ87552.1"/>
    <property type="molecule type" value="Genomic_DNA"/>
</dbReference>
<dbReference type="Gene3D" id="2.80.10.50">
    <property type="match status" value="2"/>
</dbReference>
<dbReference type="Proteomes" id="UP000078383">
    <property type="component" value="Unassembled WGS sequence"/>
</dbReference>
<evidence type="ECO:0000256" key="1">
    <source>
        <dbReference type="ARBA" id="ARBA00001316"/>
    </source>
</evidence>
<evidence type="ECO:0000256" key="4">
    <source>
        <dbReference type="ARBA" id="ARBA00030474"/>
    </source>
</evidence>
<evidence type="ECO:0000256" key="5">
    <source>
        <dbReference type="ARBA" id="ARBA00030782"/>
    </source>
</evidence>
<evidence type="ECO:0000256" key="6">
    <source>
        <dbReference type="SAM" id="MobiDB-lite"/>
    </source>
</evidence>
<feature type="compositionally biased region" description="Basic and acidic residues" evidence="6">
    <location>
        <begin position="1302"/>
        <end position="1311"/>
    </location>
</feature>
<reference evidence="10 11" key="1">
    <citation type="submission" date="2015-09" db="EMBL/GenBank/DDBJ databases">
        <authorList>
            <consortium name="Pathogen Informatics"/>
        </authorList>
    </citation>
    <scope>NUCLEOTIDE SEQUENCE [LARGE SCALE GENOMIC DNA]</scope>
    <source>
        <strain evidence="10 11">2789STDY5834889</strain>
    </source>
</reference>
<dbReference type="CDD" id="cd00161">
    <property type="entry name" value="beta-trefoil_Ricin-like"/>
    <property type="match status" value="2"/>
</dbReference>
<dbReference type="Pfam" id="PF00388">
    <property type="entry name" value="PI-PLC-X"/>
    <property type="match status" value="1"/>
</dbReference>